<dbReference type="GO" id="GO:0009279">
    <property type="term" value="C:cell outer membrane"/>
    <property type="evidence" value="ECO:0007669"/>
    <property type="project" value="UniProtKB-SubCell"/>
</dbReference>
<dbReference type="Pfam" id="PF07244">
    <property type="entry name" value="POTRA"/>
    <property type="match status" value="4"/>
</dbReference>
<dbReference type="GO" id="GO:0051205">
    <property type="term" value="P:protein insertion into membrane"/>
    <property type="evidence" value="ECO:0007669"/>
    <property type="project" value="UniProtKB-UniRule"/>
</dbReference>
<organism evidence="11 12">
    <name type="scientific">Tranquillimonas rosea</name>
    <dbReference type="NCBI Taxonomy" id="641238"/>
    <lineage>
        <taxon>Bacteria</taxon>
        <taxon>Pseudomonadati</taxon>
        <taxon>Pseudomonadota</taxon>
        <taxon>Alphaproteobacteria</taxon>
        <taxon>Rhodobacterales</taxon>
        <taxon>Roseobacteraceae</taxon>
        <taxon>Tranquillimonas</taxon>
    </lineage>
</organism>
<dbReference type="InterPro" id="IPR000184">
    <property type="entry name" value="Bac_surfAg_D15"/>
</dbReference>
<evidence type="ECO:0000256" key="1">
    <source>
        <dbReference type="ARBA" id="ARBA00004370"/>
    </source>
</evidence>
<dbReference type="Pfam" id="PF01103">
    <property type="entry name" value="Omp85"/>
    <property type="match status" value="1"/>
</dbReference>
<dbReference type="InterPro" id="IPR010827">
    <property type="entry name" value="BamA/TamA_POTRA"/>
</dbReference>
<keyword evidence="6 8" id="KW-0472">Membrane</keyword>
<name>A0A1H9PED0_9RHOB</name>
<dbReference type="STRING" id="641238.SAMN04490244_101132"/>
<dbReference type="PIRSF" id="PIRSF006076">
    <property type="entry name" value="OM_assembly_OMP85"/>
    <property type="match status" value="1"/>
</dbReference>
<protein>
    <recommendedName>
        <fullName evidence="8 9">Outer membrane protein assembly factor BamA</fullName>
    </recommendedName>
</protein>
<comment type="subunit">
    <text evidence="8">Part of the Bam complex.</text>
</comment>
<evidence type="ECO:0000256" key="9">
    <source>
        <dbReference type="NCBIfam" id="TIGR03303"/>
    </source>
</evidence>
<evidence type="ECO:0000256" key="6">
    <source>
        <dbReference type="ARBA" id="ARBA00023136"/>
    </source>
</evidence>
<dbReference type="PANTHER" id="PTHR12815:SF23">
    <property type="entry name" value="OUTER MEMBRANE PROTEIN ASSEMBLY FACTOR BAMA"/>
    <property type="match status" value="1"/>
</dbReference>
<dbReference type="HAMAP" id="MF_01430">
    <property type="entry name" value="OM_assembly_BamA"/>
    <property type="match status" value="1"/>
</dbReference>
<sequence>MSNRDSGVAARRKGAAAAVGRGIGMASVAAMLATAPLPQVAHAQTYSFSNVAIQGNQRIEPNSIASIAGIPQGQAVGAATLNDAYQRLVNSGLFRSVEIEPQGGTLVIRVEEYPTINRINIEGNDRLSDDELRPLVESTPRRVYNPTQAEADAAAITNAYQQAGRVAASVSPRIIERSDNRVDLVFEVAEGGVSEIERVSFVGNRAYSDRRLRGVLETKQAGLLRQIIQRDTFVSDRIGYDRQLLTDFYNSRGYADFRITNVSSEFARDRGAFFIQFNIEEGQQFDFGQITASSDLAEVNAQEFLNVARTRAGSTYTPTAIERDVARMERLAIQKGLNFVRVEPQISRNERTLTLDVNYRLTRGPRVFVERIDIEGNQTTLDRVVRRQFRTVEGDPFNPRQIRQAAERIRALNYFSNVDVETSQGSAEDQVVVDVNVEEQPTGSLSFGASYSLENGPGLSVSFSERNFLGRGQTLAFSYNTGTDSADSSITFIEPYFLGRDLRYRFSAFYNTTDNDAADYDTEILGFSTGFEFPISENGRLGLTYRLAEAEISDVSEDTSPIIQAEEGSKVTSSLGYELSYDTRVTGLNPNAGVLLEFGQTYAGVGGDNEYIETRALASAQTRVYNEEVTLRATIEGGAIHMLDGDSRVTDRYFLSSRQMRGFGSKGLGPRDLEAENEDALGGNVYAVARFEAEFPIGVPEEYGITGGVFADAGSVWSLDNTSGANGVEVDDDFHLRSVVGVSLFWTTPIGPLRFNFSKALQKETYDEEEQFAITISTRF</sequence>
<keyword evidence="7 8" id="KW-0998">Cell outer membrane</keyword>
<dbReference type="InterPro" id="IPR023707">
    <property type="entry name" value="OM_assembly_BamA"/>
</dbReference>
<evidence type="ECO:0000313" key="12">
    <source>
        <dbReference type="Proteomes" id="UP000198885"/>
    </source>
</evidence>
<comment type="function">
    <text evidence="8">Part of the outer membrane protein assembly complex, which is involved in assembly and insertion of beta-barrel proteins into the outer membrane.</text>
</comment>
<keyword evidence="2 8" id="KW-1134">Transmembrane beta strand</keyword>
<evidence type="ECO:0000313" key="11">
    <source>
        <dbReference type="EMBL" id="SER46179.1"/>
    </source>
</evidence>
<comment type="subcellular location">
    <subcellularLocation>
        <location evidence="8">Cell outer membrane</location>
    </subcellularLocation>
    <subcellularLocation>
        <location evidence="1">Membrane</location>
    </subcellularLocation>
</comment>
<evidence type="ECO:0000256" key="7">
    <source>
        <dbReference type="ARBA" id="ARBA00023237"/>
    </source>
</evidence>
<dbReference type="PROSITE" id="PS51779">
    <property type="entry name" value="POTRA"/>
    <property type="match status" value="3"/>
</dbReference>
<keyword evidence="12" id="KW-1185">Reference proteome</keyword>
<evidence type="ECO:0000256" key="5">
    <source>
        <dbReference type="ARBA" id="ARBA00022737"/>
    </source>
</evidence>
<dbReference type="Gene3D" id="3.10.20.310">
    <property type="entry name" value="membrane protein fhac"/>
    <property type="match status" value="5"/>
</dbReference>
<keyword evidence="3 8" id="KW-0812">Transmembrane</keyword>
<dbReference type="InterPro" id="IPR034746">
    <property type="entry name" value="POTRA"/>
</dbReference>
<dbReference type="NCBIfam" id="TIGR03303">
    <property type="entry name" value="OM_YaeT"/>
    <property type="match status" value="1"/>
</dbReference>
<dbReference type="Gene3D" id="2.40.160.50">
    <property type="entry name" value="membrane protein fhac: a member of the omp85/tpsb transporter family"/>
    <property type="match status" value="1"/>
</dbReference>
<keyword evidence="4 8" id="KW-0732">Signal</keyword>
<proteinExistence type="inferred from homology"/>
<feature type="domain" description="POTRA" evidence="10">
    <location>
        <begin position="367"/>
        <end position="440"/>
    </location>
</feature>
<reference evidence="11 12" key="1">
    <citation type="submission" date="2016-10" db="EMBL/GenBank/DDBJ databases">
        <authorList>
            <person name="de Groot N.N."/>
        </authorList>
    </citation>
    <scope>NUCLEOTIDE SEQUENCE [LARGE SCALE GENOMIC DNA]</scope>
    <source>
        <strain evidence="11 12">DSM 23042</strain>
    </source>
</reference>
<gene>
    <name evidence="8" type="primary">bamA</name>
    <name evidence="11" type="ORF">SAMN04490244_101132</name>
</gene>
<dbReference type="GO" id="GO:0043165">
    <property type="term" value="P:Gram-negative-bacterium-type cell outer membrane assembly"/>
    <property type="evidence" value="ECO:0007669"/>
    <property type="project" value="UniProtKB-UniRule"/>
</dbReference>
<dbReference type="EMBL" id="FOGU01000001">
    <property type="protein sequence ID" value="SER46179.1"/>
    <property type="molecule type" value="Genomic_DNA"/>
</dbReference>
<evidence type="ECO:0000256" key="8">
    <source>
        <dbReference type="HAMAP-Rule" id="MF_01430"/>
    </source>
</evidence>
<accession>A0A1H9PED0</accession>
<dbReference type="AlphaFoldDB" id="A0A1H9PED0"/>
<evidence type="ECO:0000256" key="3">
    <source>
        <dbReference type="ARBA" id="ARBA00022692"/>
    </source>
</evidence>
<feature type="domain" description="POTRA" evidence="10">
    <location>
        <begin position="114"/>
        <end position="191"/>
    </location>
</feature>
<dbReference type="PANTHER" id="PTHR12815">
    <property type="entry name" value="SORTING AND ASSEMBLY MACHINERY SAMM50 PROTEIN FAMILY MEMBER"/>
    <property type="match status" value="1"/>
</dbReference>
<evidence type="ECO:0000259" key="10">
    <source>
        <dbReference type="PROSITE" id="PS51779"/>
    </source>
</evidence>
<keyword evidence="5 8" id="KW-0677">Repeat</keyword>
<dbReference type="Proteomes" id="UP000198885">
    <property type="component" value="Unassembled WGS sequence"/>
</dbReference>
<evidence type="ECO:0000256" key="4">
    <source>
        <dbReference type="ARBA" id="ARBA00022729"/>
    </source>
</evidence>
<feature type="domain" description="POTRA" evidence="10">
    <location>
        <begin position="46"/>
        <end position="113"/>
    </location>
</feature>
<dbReference type="InterPro" id="IPR039910">
    <property type="entry name" value="D15-like"/>
</dbReference>
<evidence type="ECO:0000256" key="2">
    <source>
        <dbReference type="ARBA" id="ARBA00022452"/>
    </source>
</evidence>
<comment type="similarity">
    <text evidence="8">Belongs to the BamA family.</text>
</comment>